<dbReference type="AlphaFoldDB" id="A0ABD0JR21"/>
<dbReference type="EMBL" id="JACVVK020000353">
    <property type="protein sequence ID" value="KAK7477356.1"/>
    <property type="molecule type" value="Genomic_DNA"/>
</dbReference>
<feature type="non-terminal residue" evidence="1">
    <location>
        <position position="1"/>
    </location>
</feature>
<proteinExistence type="predicted"/>
<evidence type="ECO:0000313" key="1">
    <source>
        <dbReference type="EMBL" id="KAK7477356.1"/>
    </source>
</evidence>
<organism evidence="1 2">
    <name type="scientific">Batillaria attramentaria</name>
    <dbReference type="NCBI Taxonomy" id="370345"/>
    <lineage>
        <taxon>Eukaryota</taxon>
        <taxon>Metazoa</taxon>
        <taxon>Spiralia</taxon>
        <taxon>Lophotrochozoa</taxon>
        <taxon>Mollusca</taxon>
        <taxon>Gastropoda</taxon>
        <taxon>Caenogastropoda</taxon>
        <taxon>Sorbeoconcha</taxon>
        <taxon>Cerithioidea</taxon>
        <taxon>Batillariidae</taxon>
        <taxon>Batillaria</taxon>
    </lineage>
</organism>
<dbReference type="Proteomes" id="UP001519460">
    <property type="component" value="Unassembled WGS sequence"/>
</dbReference>
<accession>A0ABD0JR21</accession>
<sequence length="80" mass="9239">MTVEEVCRRVGQVPQRLLEYNVVANAISRFIRSYPKDPIFGYPHFNEITPENLVLPAKASRKQIVKQKYSPPKCGHILEE</sequence>
<reference evidence="1 2" key="1">
    <citation type="journal article" date="2023" name="Sci. Data">
        <title>Genome assembly of the Korean intertidal mud-creeper Batillaria attramentaria.</title>
        <authorList>
            <person name="Patra A.K."/>
            <person name="Ho P.T."/>
            <person name="Jun S."/>
            <person name="Lee S.J."/>
            <person name="Kim Y."/>
            <person name="Won Y.J."/>
        </authorList>
    </citation>
    <scope>NUCLEOTIDE SEQUENCE [LARGE SCALE GENOMIC DNA]</scope>
    <source>
        <strain evidence="1">Wonlab-2016</strain>
    </source>
</reference>
<protein>
    <submittedName>
        <fullName evidence="1">Uncharacterized protein</fullName>
    </submittedName>
</protein>
<gene>
    <name evidence="1" type="ORF">BaRGS_00031421</name>
</gene>
<keyword evidence="2" id="KW-1185">Reference proteome</keyword>
<name>A0ABD0JR21_9CAEN</name>
<evidence type="ECO:0000313" key="2">
    <source>
        <dbReference type="Proteomes" id="UP001519460"/>
    </source>
</evidence>
<comment type="caution">
    <text evidence="1">The sequence shown here is derived from an EMBL/GenBank/DDBJ whole genome shotgun (WGS) entry which is preliminary data.</text>
</comment>